<reference evidence="1" key="1">
    <citation type="journal article" date="2021" name="PeerJ">
        <title>Extensive microbial diversity within the chicken gut microbiome revealed by metagenomics and culture.</title>
        <authorList>
            <person name="Gilroy R."/>
            <person name="Ravi A."/>
            <person name="Getino M."/>
            <person name="Pursley I."/>
            <person name="Horton D.L."/>
            <person name="Alikhan N.F."/>
            <person name="Baker D."/>
            <person name="Gharbi K."/>
            <person name="Hall N."/>
            <person name="Watson M."/>
            <person name="Adriaenssens E.M."/>
            <person name="Foster-Nyarko E."/>
            <person name="Jarju S."/>
            <person name="Secka A."/>
            <person name="Antonio M."/>
            <person name="Oren A."/>
            <person name="Chaudhuri R.R."/>
            <person name="La Ragione R."/>
            <person name="Hildebrand F."/>
            <person name="Pallen M.J."/>
        </authorList>
    </citation>
    <scope>NUCLEOTIDE SEQUENCE</scope>
    <source>
        <strain evidence="1">ChiHjej9B8-1298</strain>
    </source>
</reference>
<evidence type="ECO:0000313" key="1">
    <source>
        <dbReference type="EMBL" id="HIZ32348.1"/>
    </source>
</evidence>
<organism evidence="1 2">
    <name type="scientific">Candidatus Bacteroides merdigallinarum</name>
    <dbReference type="NCBI Taxonomy" id="2838473"/>
    <lineage>
        <taxon>Bacteria</taxon>
        <taxon>Pseudomonadati</taxon>
        <taxon>Bacteroidota</taxon>
        <taxon>Bacteroidia</taxon>
        <taxon>Bacteroidales</taxon>
        <taxon>Bacteroidaceae</taxon>
        <taxon>Bacteroides</taxon>
    </lineage>
</organism>
<reference evidence="1" key="2">
    <citation type="submission" date="2021-04" db="EMBL/GenBank/DDBJ databases">
        <authorList>
            <person name="Gilroy R."/>
        </authorList>
    </citation>
    <scope>NUCLEOTIDE SEQUENCE</scope>
    <source>
        <strain evidence="1">ChiHjej9B8-1298</strain>
    </source>
</reference>
<accession>A0A9D2J0T8</accession>
<dbReference type="AlphaFoldDB" id="A0A9D2J0T8"/>
<gene>
    <name evidence="1" type="ORF">H9814_02205</name>
</gene>
<dbReference type="Proteomes" id="UP000824028">
    <property type="component" value="Unassembled WGS sequence"/>
</dbReference>
<dbReference type="EMBL" id="DXBX01000018">
    <property type="protein sequence ID" value="HIZ32348.1"/>
    <property type="molecule type" value="Genomic_DNA"/>
</dbReference>
<protein>
    <submittedName>
        <fullName evidence="1">Uncharacterized protein</fullName>
    </submittedName>
</protein>
<name>A0A9D2J0T8_9BACE</name>
<evidence type="ECO:0000313" key="2">
    <source>
        <dbReference type="Proteomes" id="UP000824028"/>
    </source>
</evidence>
<sequence length="109" mass="13216">MRIEFLPEVLEYFNDLTTLLYEKDYFGFKENALRYVNDLLEEINAELPLKLKKPAPPYFDKYGKHMQYASFRKNKGTQWYVFFNTYRKGGEIIYLIRYISNNHVIAHFL</sequence>
<comment type="caution">
    <text evidence="1">The sequence shown here is derived from an EMBL/GenBank/DDBJ whole genome shotgun (WGS) entry which is preliminary data.</text>
</comment>
<proteinExistence type="predicted"/>